<accession>A0A7C6Z3J1</accession>
<dbReference type="AlphaFoldDB" id="A0A7C6Z3J1"/>
<organism evidence="1 2">
    <name type="scientific">Desulfitobacterium dehalogenans</name>
    <dbReference type="NCBI Taxonomy" id="36854"/>
    <lineage>
        <taxon>Bacteria</taxon>
        <taxon>Bacillati</taxon>
        <taxon>Bacillota</taxon>
        <taxon>Clostridia</taxon>
        <taxon>Eubacteriales</taxon>
        <taxon>Desulfitobacteriaceae</taxon>
        <taxon>Desulfitobacterium</taxon>
    </lineage>
</organism>
<comment type="caution">
    <text evidence="1">The sequence shown here is derived from an EMBL/GenBank/DDBJ whole genome shotgun (WGS) entry which is preliminary data.</text>
</comment>
<gene>
    <name evidence="1" type="ORF">GX523_06045</name>
</gene>
<dbReference type="InterPro" id="IPR036411">
    <property type="entry name" value="TorD-like_sf"/>
</dbReference>
<dbReference type="Proteomes" id="UP000553059">
    <property type="component" value="Unassembled WGS sequence"/>
</dbReference>
<dbReference type="EMBL" id="DUTF01000139">
    <property type="protein sequence ID" value="HHY26301.1"/>
    <property type="molecule type" value="Genomic_DNA"/>
</dbReference>
<name>A0A7C6Z3J1_9FIRM</name>
<reference evidence="1 2" key="1">
    <citation type="journal article" date="2020" name="Biotechnol. Biofuels">
        <title>New insights from the biogas microbiome by comprehensive genome-resolved metagenomics of nearly 1600 species originating from multiple anaerobic digesters.</title>
        <authorList>
            <person name="Campanaro S."/>
            <person name="Treu L."/>
            <person name="Rodriguez-R L.M."/>
            <person name="Kovalovszki A."/>
            <person name="Ziels R.M."/>
            <person name="Maus I."/>
            <person name="Zhu X."/>
            <person name="Kougias P.G."/>
            <person name="Basile A."/>
            <person name="Luo G."/>
            <person name="Schluter A."/>
            <person name="Konstantinidis K.T."/>
            <person name="Angelidaki I."/>
        </authorList>
    </citation>
    <scope>NUCLEOTIDE SEQUENCE [LARGE SCALE GENOMIC DNA]</scope>
    <source>
        <strain evidence="1">AS05jafATM_4</strain>
    </source>
</reference>
<proteinExistence type="predicted"/>
<evidence type="ECO:0000313" key="2">
    <source>
        <dbReference type="Proteomes" id="UP000553059"/>
    </source>
</evidence>
<sequence>MDRSDLVWAQSRKEIYFFLYSCLSRDPSFQFILSLLGEHIDWCFNNIQGLCPSSIEFQKALREWKTDTKVRRRVREDYSNLSHHREGFKELCCVLKQMEELVNKEIEIHQADSRDQVDEILMAQKNLLEEHFSTFTYQRIHDITSKSSTEFYHSLFCTISEFLVIDFKKLKKMVDYCIA</sequence>
<dbReference type="SUPFAM" id="SSF89155">
    <property type="entry name" value="TorD-like"/>
    <property type="match status" value="1"/>
</dbReference>
<evidence type="ECO:0000313" key="1">
    <source>
        <dbReference type="EMBL" id="HHY26301.1"/>
    </source>
</evidence>
<protein>
    <submittedName>
        <fullName evidence="1">Uncharacterized protein</fullName>
    </submittedName>
</protein>